<dbReference type="Pfam" id="PF13193">
    <property type="entry name" value="AMP-binding_C"/>
    <property type="match status" value="1"/>
</dbReference>
<proteinExistence type="inferred from homology"/>
<feature type="domain" description="Carrier" evidence="8">
    <location>
        <begin position="1001"/>
        <end position="1079"/>
    </location>
</feature>
<dbReference type="InterPro" id="IPR020845">
    <property type="entry name" value="AMP-binding_CS"/>
</dbReference>
<dbReference type="CDD" id="cd19531">
    <property type="entry name" value="LCL_NRPS-like"/>
    <property type="match status" value="1"/>
</dbReference>
<evidence type="ECO:0000256" key="1">
    <source>
        <dbReference type="ARBA" id="ARBA00001957"/>
    </source>
</evidence>
<dbReference type="CDD" id="cd05930">
    <property type="entry name" value="A_NRPS"/>
    <property type="match status" value="1"/>
</dbReference>
<evidence type="ECO:0000313" key="10">
    <source>
        <dbReference type="Proteomes" id="UP000187465"/>
    </source>
</evidence>
<evidence type="ECO:0000256" key="6">
    <source>
        <dbReference type="ARBA" id="ARBA00023194"/>
    </source>
</evidence>
<protein>
    <recommendedName>
        <fullName evidence="8">Carrier domain-containing protein</fullName>
    </recommendedName>
</protein>
<sequence length="1113" mass="125623">MTRGLSNWEALLQAERMHRSLPPIRADSDLTDIPLSGAQRRLWFLHQLNPASSAYNMTIQYRLKGCLNYKHLTECLGILKERHRILDTVFYEKDGEPYQKTVPQPAAVRIERLDCLESEMEKQALDWLAMEINKPFELNGGSLFETVLVQMSPTEHLLIFRFHHSISDALSLDIFTNEFREIYNALEEGRVARLPELPVQYSAYAVWEQKYIANAGNPTLMDYWSNKLASADTRLDLNLAAMPEAAGPTDSECNYGGELPQDAYNEMLDFIKRHPEFTVYNVMLAAYRVLMFRYTGQSNLIIGSTMANRNRIEVRNLIGFFANTLPLTTNVQTEDSFFEVLNKEKETINEGIAYQQVSFDKLVSIMHPDRRPGENPLFQTMFTYVQSGKTDLELSNLTVEALKADKSSSAFDLTIGLNDTGSGVQLFYEYNNDKWYAASLRQFHYHYINILQQLLQRPEATVSSHMFLTAEEINKVIYEWNDTCTDFGCLDSRRFISQIKKQAAKHSHLRAVFLSEEDNMSYEELDLASDMLASRLMQLGIGRGSLVGLGLERSVELVTSILAVIKCGGAFMPLDPQLPSKRLAHMICESSCALIITQEQYAALFKPMHKVVLVGISSYSADLRCEIVHNEPVEPSDLAYVIYTSGSTGTPKGAMNSYEGLYNRLLWMQQQFGLDETDKVLQKTPLTFDVAVWELLWPLLHGAELVLARPDKPHDPEYIGNVIVERHITTIHFVPALLQQFMDSFPIESCISLKNVICSGEELSTTLRDSFFSKSAAHLFNLYGPAEAAIDVTCWDCAESRGHSSVPIGKPISNLRIYILDKYLLPVPVGVYGEICIGGIGVGLGYIGNEELTNRSFVPNPYTRHPAAERLYRTGDMGKFLEDGTIMYGGRTDQQIKLNGARIELGEIEAVFRRYNRIKEILVHPLKQNNGGQLMIAYYVSDKEIAAAELRNYARAYLPAYMIPGIFMRLERFPLNRNGKVDRQALPLPDVRFKEASSALLPKNEFQEEIESIWQELLSLEGRAIGIAENFFDLGGHSLLALKLVSIVNKRFNTNITIMELYLGEFTIARMADMLAEPSSAAAQGQLTKSVLSQLGMSLEEILQVGEGTLGQR</sequence>
<evidence type="ECO:0000256" key="3">
    <source>
        <dbReference type="ARBA" id="ARBA00022450"/>
    </source>
</evidence>
<dbReference type="SUPFAM" id="SSF56801">
    <property type="entry name" value="Acetyl-CoA synthetase-like"/>
    <property type="match status" value="1"/>
</dbReference>
<evidence type="ECO:0000256" key="2">
    <source>
        <dbReference type="ARBA" id="ARBA00006432"/>
    </source>
</evidence>
<dbReference type="EMBL" id="MKQP01000027">
    <property type="protein sequence ID" value="OMD30116.1"/>
    <property type="molecule type" value="Genomic_DNA"/>
</dbReference>
<gene>
    <name evidence="9" type="ORF">BJP51_21455</name>
</gene>
<dbReference type="Pfam" id="PF00501">
    <property type="entry name" value="AMP-binding"/>
    <property type="match status" value="1"/>
</dbReference>
<dbReference type="PANTHER" id="PTHR45527:SF1">
    <property type="entry name" value="FATTY ACID SYNTHASE"/>
    <property type="match status" value="1"/>
</dbReference>
<dbReference type="PROSITE" id="PS00455">
    <property type="entry name" value="AMP_BINDING"/>
    <property type="match status" value="1"/>
</dbReference>
<dbReference type="InterPro" id="IPR036736">
    <property type="entry name" value="ACP-like_sf"/>
</dbReference>
<dbReference type="InterPro" id="IPR009081">
    <property type="entry name" value="PP-bd_ACP"/>
</dbReference>
<dbReference type="InterPro" id="IPR045851">
    <property type="entry name" value="AMP-bd_C_sf"/>
</dbReference>
<dbReference type="PROSITE" id="PS00012">
    <property type="entry name" value="PHOSPHOPANTETHEINE"/>
    <property type="match status" value="1"/>
</dbReference>
<organism evidence="9 10">
    <name type="scientific">Paenibacillus odorifer</name>
    <dbReference type="NCBI Taxonomy" id="189426"/>
    <lineage>
        <taxon>Bacteria</taxon>
        <taxon>Bacillati</taxon>
        <taxon>Bacillota</taxon>
        <taxon>Bacilli</taxon>
        <taxon>Bacillales</taxon>
        <taxon>Paenibacillaceae</taxon>
        <taxon>Paenibacillus</taxon>
    </lineage>
</organism>
<dbReference type="InterPro" id="IPR000873">
    <property type="entry name" value="AMP-dep_synth/lig_dom"/>
</dbReference>
<dbReference type="GO" id="GO:0008610">
    <property type="term" value="P:lipid biosynthetic process"/>
    <property type="evidence" value="ECO:0007669"/>
    <property type="project" value="UniProtKB-ARBA"/>
</dbReference>
<name>A0A1R0X6G4_9BACL</name>
<keyword evidence="7" id="KW-0511">Multifunctional enzyme</keyword>
<dbReference type="RefSeq" id="WP_036685935.1">
    <property type="nucleotide sequence ID" value="NZ_MKQP01000027.1"/>
</dbReference>
<accession>A0A1R0X6G4</accession>
<dbReference type="Gene3D" id="3.30.559.30">
    <property type="entry name" value="Nonribosomal peptide synthetase, condensation domain"/>
    <property type="match status" value="1"/>
</dbReference>
<dbReference type="Gene3D" id="3.30.559.10">
    <property type="entry name" value="Chloramphenicol acetyltransferase-like domain"/>
    <property type="match status" value="1"/>
</dbReference>
<reference evidence="9 10" key="1">
    <citation type="submission" date="2016-10" db="EMBL/GenBank/DDBJ databases">
        <title>Paenibacillus species isolates.</title>
        <authorList>
            <person name="Beno S.M."/>
        </authorList>
    </citation>
    <scope>NUCLEOTIDE SEQUENCE [LARGE SCALE GENOMIC DNA]</scope>
    <source>
        <strain evidence="9 10">FSL H7-0604</strain>
    </source>
</reference>
<keyword evidence="6" id="KW-0045">Antibiotic biosynthesis</keyword>
<dbReference type="Proteomes" id="UP000187465">
    <property type="component" value="Unassembled WGS sequence"/>
</dbReference>
<dbReference type="InterPro" id="IPR006162">
    <property type="entry name" value="Ppantetheine_attach_site"/>
</dbReference>
<dbReference type="SUPFAM" id="SSF52777">
    <property type="entry name" value="CoA-dependent acyltransferases"/>
    <property type="match status" value="2"/>
</dbReference>
<dbReference type="PANTHER" id="PTHR45527">
    <property type="entry name" value="NONRIBOSOMAL PEPTIDE SYNTHETASE"/>
    <property type="match status" value="1"/>
</dbReference>
<dbReference type="NCBIfam" id="TIGR01733">
    <property type="entry name" value="AA-adenyl-dom"/>
    <property type="match status" value="1"/>
</dbReference>
<evidence type="ECO:0000313" key="9">
    <source>
        <dbReference type="EMBL" id="OMD30116.1"/>
    </source>
</evidence>
<comment type="similarity">
    <text evidence="2">Belongs to the ATP-dependent AMP-binding enzyme family.</text>
</comment>
<dbReference type="InterPro" id="IPR023213">
    <property type="entry name" value="CAT-like_dom_sf"/>
</dbReference>
<dbReference type="Gene3D" id="3.40.50.980">
    <property type="match status" value="2"/>
</dbReference>
<dbReference type="GO" id="GO:0044550">
    <property type="term" value="P:secondary metabolite biosynthetic process"/>
    <property type="evidence" value="ECO:0007669"/>
    <property type="project" value="TreeGrafter"/>
</dbReference>
<dbReference type="AlphaFoldDB" id="A0A1R0X6G4"/>
<dbReference type="PROSITE" id="PS50075">
    <property type="entry name" value="CARRIER"/>
    <property type="match status" value="1"/>
</dbReference>
<dbReference type="Gene3D" id="1.10.1200.10">
    <property type="entry name" value="ACP-like"/>
    <property type="match status" value="1"/>
</dbReference>
<keyword evidence="3" id="KW-0596">Phosphopantetheine</keyword>
<comment type="cofactor">
    <cofactor evidence="1">
        <name>pantetheine 4'-phosphate</name>
        <dbReference type="ChEBI" id="CHEBI:47942"/>
    </cofactor>
</comment>
<dbReference type="GO" id="GO:0005737">
    <property type="term" value="C:cytoplasm"/>
    <property type="evidence" value="ECO:0007669"/>
    <property type="project" value="TreeGrafter"/>
</dbReference>
<keyword evidence="5" id="KW-0677">Repeat</keyword>
<comment type="caution">
    <text evidence="9">The sequence shown here is derived from an EMBL/GenBank/DDBJ whole genome shotgun (WGS) entry which is preliminary data.</text>
</comment>
<evidence type="ECO:0000259" key="8">
    <source>
        <dbReference type="PROSITE" id="PS50075"/>
    </source>
</evidence>
<dbReference type="GO" id="GO:0003824">
    <property type="term" value="F:catalytic activity"/>
    <property type="evidence" value="ECO:0007669"/>
    <property type="project" value="UniProtKB-KW"/>
</dbReference>
<evidence type="ECO:0000256" key="5">
    <source>
        <dbReference type="ARBA" id="ARBA00022737"/>
    </source>
</evidence>
<dbReference type="InterPro" id="IPR001242">
    <property type="entry name" value="Condensation_dom"/>
</dbReference>
<dbReference type="InterPro" id="IPR025110">
    <property type="entry name" value="AMP-bd_C"/>
</dbReference>
<keyword evidence="4" id="KW-0597">Phosphoprotein</keyword>
<dbReference type="Pfam" id="PF00550">
    <property type="entry name" value="PP-binding"/>
    <property type="match status" value="1"/>
</dbReference>
<evidence type="ECO:0000256" key="7">
    <source>
        <dbReference type="ARBA" id="ARBA00023268"/>
    </source>
</evidence>
<dbReference type="Pfam" id="PF00668">
    <property type="entry name" value="Condensation"/>
    <property type="match status" value="1"/>
</dbReference>
<dbReference type="GO" id="GO:0043041">
    <property type="term" value="P:amino acid activation for nonribosomal peptide biosynthetic process"/>
    <property type="evidence" value="ECO:0007669"/>
    <property type="project" value="TreeGrafter"/>
</dbReference>
<dbReference type="Gene3D" id="3.30.300.30">
    <property type="match status" value="1"/>
</dbReference>
<dbReference type="GO" id="GO:0017000">
    <property type="term" value="P:antibiotic biosynthetic process"/>
    <property type="evidence" value="ECO:0007669"/>
    <property type="project" value="UniProtKB-KW"/>
</dbReference>
<dbReference type="FunFam" id="3.40.50.980:FF:000001">
    <property type="entry name" value="Non-ribosomal peptide synthetase"/>
    <property type="match status" value="1"/>
</dbReference>
<dbReference type="GO" id="GO:0031177">
    <property type="term" value="F:phosphopantetheine binding"/>
    <property type="evidence" value="ECO:0007669"/>
    <property type="project" value="TreeGrafter"/>
</dbReference>
<dbReference type="InterPro" id="IPR010071">
    <property type="entry name" value="AA_adenyl_dom"/>
</dbReference>
<dbReference type="SUPFAM" id="SSF47336">
    <property type="entry name" value="ACP-like"/>
    <property type="match status" value="1"/>
</dbReference>
<evidence type="ECO:0000256" key="4">
    <source>
        <dbReference type="ARBA" id="ARBA00022553"/>
    </source>
</evidence>
<dbReference type="Gene3D" id="2.30.38.10">
    <property type="entry name" value="Luciferase, Domain 3"/>
    <property type="match status" value="1"/>
</dbReference>